<dbReference type="EMBL" id="KV428113">
    <property type="protein sequence ID" value="KZT36221.1"/>
    <property type="molecule type" value="Genomic_DNA"/>
</dbReference>
<keyword evidence="3" id="KW-1185">Reference proteome</keyword>
<sequence length="615" mass="68847">MASWSFRSGRLVKLALPQYSKSLPDFESTMTCSSLISFYSCNPHAASSSATSLTTIHVGFLQKSSNTTCHPHPCLKMSGDELQLPRVPAERAGTKRPGRPKKKKRKPAEPEPVPPSSLPSNDATQLHVPKTPSPQKKPNQKARVEDAPDSDIEESDDDGLPISPTTVRNLRKRAGGVLWVPKLKEPLSEKPVTAPRGPREARNLRKVNRNLNEWSLIKKVRSEDLVFFFEAQKNDYQIKGYALAAEVEQRFIQERGLDLLDPRARRFLLKRHSQASNERWREMTKEKLLVYRCRLECAGKCCAVDDEAGADTKIDPQGGTDAEGEEEDAQESSDGEISEGEGLLDESEGENNSDGQNSGDGSESGQHLHSFKPPKKAKGAQKEEKPPRKRETRETRACKVQLVLEISADDLATVKIWQRHRHGDAVDENDLEYSRHCRAYMADLARNRGATAGGIKTIVQPWMINGYPTGQVIPKWRRPLPKHVDRLVKTVQGQKREAQDAFEGLEQFALQNSDRIFIFSPYRKAKKGVSGSDLRAGITDEWSLDTIILNYLLRGMSIDSKWRGINENWAPLTLIITVDEAGHAAPGGGWITQDVKKDTLVVVLRSYRAKLKTKR</sequence>
<evidence type="ECO:0000313" key="3">
    <source>
        <dbReference type="Proteomes" id="UP000076798"/>
    </source>
</evidence>
<feature type="compositionally biased region" description="Basic and acidic residues" evidence="1">
    <location>
        <begin position="380"/>
        <end position="396"/>
    </location>
</feature>
<feature type="compositionally biased region" description="Polar residues" evidence="1">
    <location>
        <begin position="352"/>
        <end position="367"/>
    </location>
</feature>
<name>A0A166BCH2_9AGAM</name>
<dbReference type="Proteomes" id="UP000076798">
    <property type="component" value="Unassembled WGS sequence"/>
</dbReference>
<proteinExistence type="predicted"/>
<feature type="region of interest" description="Disordered" evidence="1">
    <location>
        <begin position="72"/>
        <end position="168"/>
    </location>
</feature>
<gene>
    <name evidence="2" type="ORF">SISSUDRAFT_84343</name>
</gene>
<feature type="compositionally biased region" description="Basic residues" evidence="1">
    <location>
        <begin position="369"/>
        <end position="379"/>
    </location>
</feature>
<protein>
    <submittedName>
        <fullName evidence="2">Uncharacterized protein</fullName>
    </submittedName>
</protein>
<feature type="region of interest" description="Disordered" evidence="1">
    <location>
        <begin position="309"/>
        <end position="396"/>
    </location>
</feature>
<evidence type="ECO:0000256" key="1">
    <source>
        <dbReference type="SAM" id="MobiDB-lite"/>
    </source>
</evidence>
<dbReference type="AlphaFoldDB" id="A0A166BCH2"/>
<feature type="compositionally biased region" description="Acidic residues" evidence="1">
    <location>
        <begin position="147"/>
        <end position="159"/>
    </location>
</feature>
<evidence type="ECO:0000313" key="2">
    <source>
        <dbReference type="EMBL" id="KZT36221.1"/>
    </source>
</evidence>
<accession>A0A166BCH2</accession>
<reference evidence="2 3" key="1">
    <citation type="journal article" date="2016" name="Mol. Biol. Evol.">
        <title>Comparative Genomics of Early-Diverging Mushroom-Forming Fungi Provides Insights into the Origins of Lignocellulose Decay Capabilities.</title>
        <authorList>
            <person name="Nagy L.G."/>
            <person name="Riley R."/>
            <person name="Tritt A."/>
            <person name="Adam C."/>
            <person name="Daum C."/>
            <person name="Floudas D."/>
            <person name="Sun H."/>
            <person name="Yadav J.S."/>
            <person name="Pangilinan J."/>
            <person name="Larsson K.H."/>
            <person name="Matsuura K."/>
            <person name="Barry K."/>
            <person name="Labutti K."/>
            <person name="Kuo R."/>
            <person name="Ohm R.A."/>
            <person name="Bhattacharya S.S."/>
            <person name="Shirouzu T."/>
            <person name="Yoshinaga Y."/>
            <person name="Martin F.M."/>
            <person name="Grigoriev I.V."/>
            <person name="Hibbett D.S."/>
        </authorList>
    </citation>
    <scope>NUCLEOTIDE SEQUENCE [LARGE SCALE GENOMIC DNA]</scope>
    <source>
        <strain evidence="2 3">HHB10207 ss-3</strain>
    </source>
</reference>
<feature type="compositionally biased region" description="Basic residues" evidence="1">
    <location>
        <begin position="94"/>
        <end position="106"/>
    </location>
</feature>
<dbReference type="OrthoDB" id="3261052at2759"/>
<feature type="compositionally biased region" description="Acidic residues" evidence="1">
    <location>
        <begin position="322"/>
        <end position="351"/>
    </location>
</feature>
<organism evidence="2 3">
    <name type="scientific">Sistotremastrum suecicum HHB10207 ss-3</name>
    <dbReference type="NCBI Taxonomy" id="1314776"/>
    <lineage>
        <taxon>Eukaryota</taxon>
        <taxon>Fungi</taxon>
        <taxon>Dikarya</taxon>
        <taxon>Basidiomycota</taxon>
        <taxon>Agaricomycotina</taxon>
        <taxon>Agaricomycetes</taxon>
        <taxon>Sistotremastrales</taxon>
        <taxon>Sistotremastraceae</taxon>
        <taxon>Sistotremastrum</taxon>
    </lineage>
</organism>